<sequence>MKLYDSILSAEKVVREYLRLTPAEHSPFLSNETGAEVFLKLENFQVTGSFKARGAINKLSSLTDEEKALGVITASSGNHGLGVASGAKKLGVQSTVYVPEYADPSKVQAIELEGAELKFVGDDCVITESTARKDAEHSGKVYISPYNDLDVIAGQGTIGLELLQQLGSLDAVFVSVGGGGLISGIGAYLKEASPRTKIVACSPSQSPAMHACMKAKKTIDVPCYPTLSDATAGGVEEGAITLDLCCTHVDQSILVEEEEIKAAMLTVMNQHHMLIEGAAGVAVAAFLKVQENYLGKKVAILICGANIGIEKLRSVLL</sequence>
<evidence type="ECO:0000256" key="2">
    <source>
        <dbReference type="ARBA" id="ARBA00010869"/>
    </source>
</evidence>
<dbReference type="EMBL" id="NTJZ01000017">
    <property type="protein sequence ID" value="PDH32384.1"/>
    <property type="molecule type" value="Genomic_DNA"/>
</dbReference>
<dbReference type="GO" id="GO:0006567">
    <property type="term" value="P:L-threonine catabolic process"/>
    <property type="evidence" value="ECO:0007669"/>
    <property type="project" value="TreeGrafter"/>
</dbReference>
<gene>
    <name evidence="6" type="ORF">CNF02_12030</name>
</gene>
<dbReference type="InterPro" id="IPR000634">
    <property type="entry name" value="Ser/Thr_deHydtase_PyrdxlP-BS"/>
</dbReference>
<dbReference type="Proteomes" id="UP000219329">
    <property type="component" value="Unassembled WGS sequence"/>
</dbReference>
<comment type="similarity">
    <text evidence="2">Belongs to the serine/threonine dehydratase family.</text>
</comment>
<dbReference type="PANTHER" id="PTHR48078">
    <property type="entry name" value="THREONINE DEHYDRATASE, MITOCHONDRIAL-RELATED"/>
    <property type="match status" value="1"/>
</dbReference>
<comment type="cofactor">
    <cofactor evidence="1">
        <name>pyridoxal 5'-phosphate</name>
        <dbReference type="ChEBI" id="CHEBI:597326"/>
    </cofactor>
</comment>
<dbReference type="GO" id="GO:0030170">
    <property type="term" value="F:pyridoxal phosphate binding"/>
    <property type="evidence" value="ECO:0007669"/>
    <property type="project" value="InterPro"/>
</dbReference>
<evidence type="ECO:0000256" key="3">
    <source>
        <dbReference type="ARBA" id="ARBA00022898"/>
    </source>
</evidence>
<reference evidence="6 7" key="1">
    <citation type="submission" date="2017-08" db="EMBL/GenBank/DDBJ databases">
        <title>Fine stratification of microbial communities through a metagenomic profile of the photic zone.</title>
        <authorList>
            <person name="Haro-Moreno J.M."/>
            <person name="Lopez-Perez M."/>
            <person name="De La Torre J."/>
            <person name="Picazo A."/>
            <person name="Camacho A."/>
            <person name="Rodriguez-Valera F."/>
        </authorList>
    </citation>
    <scope>NUCLEOTIDE SEQUENCE [LARGE SCALE GENOMIC DNA]</scope>
    <source>
        <strain evidence="6">MED-G28</strain>
    </source>
</reference>
<protein>
    <submittedName>
        <fullName evidence="6">Serine/threonine dehydratase</fullName>
    </submittedName>
</protein>
<name>A0A2A5W7W3_9GAMM</name>
<proteinExistence type="inferred from homology"/>
<dbReference type="GO" id="GO:0004794">
    <property type="term" value="F:threonine deaminase activity"/>
    <property type="evidence" value="ECO:0007669"/>
    <property type="project" value="TreeGrafter"/>
</dbReference>
<dbReference type="AlphaFoldDB" id="A0A2A5W7W3"/>
<accession>A0A2A5W7W3</accession>
<keyword evidence="3" id="KW-0663">Pyridoxal phosphate</keyword>
<keyword evidence="4" id="KW-0456">Lyase</keyword>
<dbReference type="SUPFAM" id="SSF53686">
    <property type="entry name" value="Tryptophan synthase beta subunit-like PLP-dependent enzymes"/>
    <property type="match status" value="1"/>
</dbReference>
<evidence type="ECO:0000256" key="4">
    <source>
        <dbReference type="ARBA" id="ARBA00023239"/>
    </source>
</evidence>
<dbReference type="GO" id="GO:0009097">
    <property type="term" value="P:isoleucine biosynthetic process"/>
    <property type="evidence" value="ECO:0007669"/>
    <property type="project" value="TreeGrafter"/>
</dbReference>
<dbReference type="GO" id="GO:0006565">
    <property type="term" value="P:L-serine catabolic process"/>
    <property type="evidence" value="ECO:0007669"/>
    <property type="project" value="TreeGrafter"/>
</dbReference>
<dbReference type="InterPro" id="IPR036052">
    <property type="entry name" value="TrpB-like_PALP_sf"/>
</dbReference>
<dbReference type="CDD" id="cd01562">
    <property type="entry name" value="Thr-dehyd"/>
    <property type="match status" value="1"/>
</dbReference>
<dbReference type="PANTHER" id="PTHR48078:SF6">
    <property type="entry name" value="L-THREONINE DEHYDRATASE CATABOLIC TDCB"/>
    <property type="match status" value="1"/>
</dbReference>
<feature type="domain" description="Tryptophan synthase beta chain-like PALP" evidence="5">
    <location>
        <begin position="17"/>
        <end position="304"/>
    </location>
</feature>
<dbReference type="InterPro" id="IPR050147">
    <property type="entry name" value="Ser/Thr_Dehydratase"/>
</dbReference>
<dbReference type="Pfam" id="PF00291">
    <property type="entry name" value="PALP"/>
    <property type="match status" value="1"/>
</dbReference>
<evidence type="ECO:0000313" key="7">
    <source>
        <dbReference type="Proteomes" id="UP000219329"/>
    </source>
</evidence>
<evidence type="ECO:0000256" key="1">
    <source>
        <dbReference type="ARBA" id="ARBA00001933"/>
    </source>
</evidence>
<evidence type="ECO:0000259" key="5">
    <source>
        <dbReference type="Pfam" id="PF00291"/>
    </source>
</evidence>
<organism evidence="6 7">
    <name type="scientific">OM182 bacterium MED-G28</name>
    <dbReference type="NCBI Taxonomy" id="1986256"/>
    <lineage>
        <taxon>Bacteria</taxon>
        <taxon>Pseudomonadati</taxon>
        <taxon>Pseudomonadota</taxon>
        <taxon>Gammaproteobacteria</taxon>
        <taxon>OMG group</taxon>
        <taxon>OM182 clade</taxon>
    </lineage>
</organism>
<dbReference type="Gene3D" id="3.40.50.1100">
    <property type="match status" value="2"/>
</dbReference>
<dbReference type="InterPro" id="IPR001926">
    <property type="entry name" value="TrpB-like_PALP"/>
</dbReference>
<comment type="caution">
    <text evidence="6">The sequence shown here is derived from an EMBL/GenBank/DDBJ whole genome shotgun (WGS) entry which is preliminary data.</text>
</comment>
<dbReference type="PROSITE" id="PS00165">
    <property type="entry name" value="DEHYDRATASE_SER_THR"/>
    <property type="match status" value="1"/>
</dbReference>
<dbReference type="GO" id="GO:0003941">
    <property type="term" value="F:L-serine ammonia-lyase activity"/>
    <property type="evidence" value="ECO:0007669"/>
    <property type="project" value="TreeGrafter"/>
</dbReference>
<dbReference type="FunFam" id="3.40.50.1100:FF:000005">
    <property type="entry name" value="Threonine dehydratase catabolic"/>
    <property type="match status" value="1"/>
</dbReference>
<dbReference type="NCBIfam" id="NF005292">
    <property type="entry name" value="PRK06815.1"/>
    <property type="match status" value="1"/>
</dbReference>
<evidence type="ECO:0000313" key="6">
    <source>
        <dbReference type="EMBL" id="PDH32384.1"/>
    </source>
</evidence>